<dbReference type="Pfam" id="PF04994">
    <property type="entry name" value="TfoX_C"/>
    <property type="match status" value="1"/>
</dbReference>
<evidence type="ECO:0000313" key="3">
    <source>
        <dbReference type="EMBL" id="CAA0081844.1"/>
    </source>
</evidence>
<dbReference type="AlphaFoldDB" id="A0A5S9NAK6"/>
<dbReference type="InterPro" id="IPR007077">
    <property type="entry name" value="TfoX_C"/>
</dbReference>
<name>A0A5S9NAK6_9GAMM</name>
<organism evidence="2 4">
    <name type="scientific">BD1-7 clade bacterium</name>
    <dbReference type="NCBI Taxonomy" id="2029982"/>
    <lineage>
        <taxon>Bacteria</taxon>
        <taxon>Pseudomonadati</taxon>
        <taxon>Pseudomonadota</taxon>
        <taxon>Gammaproteobacteria</taxon>
        <taxon>Cellvibrionales</taxon>
        <taxon>Spongiibacteraceae</taxon>
        <taxon>BD1-7 clade</taxon>
    </lineage>
</organism>
<sequence length="91" mass="10133">MPSKLTQLRNIGNTSALWLQAIGVSDIHHLREVGAVDAYVRIQERGIKTSKVLLYAIHGALTDQHWNDIPADIKQELCDAAEKRLLTTDDA</sequence>
<dbReference type="InterPro" id="IPR047525">
    <property type="entry name" value="TfoX-like"/>
</dbReference>
<proteinExistence type="predicted"/>
<evidence type="ECO:0000313" key="2">
    <source>
        <dbReference type="EMBL" id="CAA0078616.1"/>
    </source>
</evidence>
<gene>
    <name evidence="2" type="ORF">DPBNPPHM_00055</name>
    <name evidence="3" type="ORF">OPDIPICF_00349</name>
</gene>
<dbReference type="PANTHER" id="PTHR36121">
    <property type="entry name" value="PROTEIN SXY"/>
    <property type="match status" value="1"/>
</dbReference>
<dbReference type="Proteomes" id="UP000434580">
    <property type="component" value="Unassembled WGS sequence"/>
</dbReference>
<dbReference type="Proteomes" id="UP000441399">
    <property type="component" value="Unassembled WGS sequence"/>
</dbReference>
<evidence type="ECO:0000313" key="4">
    <source>
        <dbReference type="Proteomes" id="UP000434580"/>
    </source>
</evidence>
<dbReference type="Gene3D" id="1.10.150.20">
    <property type="entry name" value="5' to 3' exonuclease, C-terminal subdomain"/>
    <property type="match status" value="1"/>
</dbReference>
<dbReference type="EMBL" id="CACSIO010000001">
    <property type="protein sequence ID" value="CAA0081844.1"/>
    <property type="molecule type" value="Genomic_DNA"/>
</dbReference>
<dbReference type="EMBL" id="CACSII010000001">
    <property type="protein sequence ID" value="CAA0078616.1"/>
    <property type="molecule type" value="Genomic_DNA"/>
</dbReference>
<evidence type="ECO:0000313" key="5">
    <source>
        <dbReference type="Proteomes" id="UP000441399"/>
    </source>
</evidence>
<protein>
    <recommendedName>
        <fullName evidence="1">TfoX C-terminal domain-containing protein</fullName>
    </recommendedName>
</protein>
<accession>A0A5S9NAK6</accession>
<keyword evidence="5" id="KW-1185">Reference proteome</keyword>
<evidence type="ECO:0000259" key="1">
    <source>
        <dbReference type="Pfam" id="PF04994"/>
    </source>
</evidence>
<reference evidence="4 5" key="1">
    <citation type="submission" date="2019-11" db="EMBL/GenBank/DDBJ databases">
        <authorList>
            <person name="Holert J."/>
        </authorList>
    </citation>
    <scope>NUCLEOTIDE SEQUENCE [LARGE SCALE GENOMIC DNA]</scope>
    <source>
        <strain evidence="2">BC5_2</strain>
        <strain evidence="3">SB11_3</strain>
    </source>
</reference>
<dbReference type="OrthoDB" id="1034776at2"/>
<feature type="domain" description="TfoX C-terminal" evidence="1">
    <location>
        <begin position="1"/>
        <end position="79"/>
    </location>
</feature>
<dbReference type="PANTHER" id="PTHR36121:SF1">
    <property type="entry name" value="PROTEIN SXY"/>
    <property type="match status" value="1"/>
</dbReference>